<evidence type="ECO:0000313" key="3">
    <source>
        <dbReference type="Proteomes" id="UP001626550"/>
    </source>
</evidence>
<dbReference type="EMBL" id="JBJKFK010001716">
    <property type="protein sequence ID" value="KAL3312402.1"/>
    <property type="molecule type" value="Genomic_DNA"/>
</dbReference>
<evidence type="ECO:0000256" key="1">
    <source>
        <dbReference type="SAM" id="MobiDB-lite"/>
    </source>
</evidence>
<dbReference type="Proteomes" id="UP001626550">
    <property type="component" value="Unassembled WGS sequence"/>
</dbReference>
<organism evidence="2 3">
    <name type="scientific">Cichlidogyrus casuarinus</name>
    <dbReference type="NCBI Taxonomy" id="1844966"/>
    <lineage>
        <taxon>Eukaryota</taxon>
        <taxon>Metazoa</taxon>
        <taxon>Spiralia</taxon>
        <taxon>Lophotrochozoa</taxon>
        <taxon>Platyhelminthes</taxon>
        <taxon>Monogenea</taxon>
        <taxon>Monopisthocotylea</taxon>
        <taxon>Dactylogyridea</taxon>
        <taxon>Ancyrocephalidae</taxon>
        <taxon>Cichlidogyrus</taxon>
    </lineage>
</organism>
<feature type="region of interest" description="Disordered" evidence="1">
    <location>
        <begin position="1"/>
        <end position="33"/>
    </location>
</feature>
<gene>
    <name evidence="2" type="ORF">Ciccas_009001</name>
</gene>
<accession>A0ABD2PZY9</accession>
<evidence type="ECO:0000313" key="2">
    <source>
        <dbReference type="EMBL" id="KAL3312402.1"/>
    </source>
</evidence>
<protein>
    <submittedName>
        <fullName evidence="2">Uncharacterized protein</fullName>
    </submittedName>
</protein>
<reference evidence="2 3" key="1">
    <citation type="submission" date="2024-11" db="EMBL/GenBank/DDBJ databases">
        <title>Adaptive evolution of stress response genes in parasites aligns with host niche diversity.</title>
        <authorList>
            <person name="Hahn C."/>
            <person name="Resl P."/>
        </authorList>
    </citation>
    <scope>NUCLEOTIDE SEQUENCE [LARGE SCALE GENOMIC DNA]</scope>
    <source>
        <strain evidence="2">EGGRZ-B1_66</strain>
        <tissue evidence="2">Body</tissue>
    </source>
</reference>
<name>A0ABD2PZY9_9PLAT</name>
<feature type="compositionally biased region" description="Polar residues" evidence="1">
    <location>
        <begin position="1"/>
        <end position="10"/>
    </location>
</feature>
<proteinExistence type="predicted"/>
<sequence length="83" mass="8918">LQEGQTNGSAEETPKPSAEASPARPSFSLETNPDIMTESTISLSSESNAPKFQSALLQRMMERGRLNASANDLPKSFTFQGTV</sequence>
<dbReference type="AlphaFoldDB" id="A0ABD2PZY9"/>
<keyword evidence="3" id="KW-1185">Reference proteome</keyword>
<comment type="caution">
    <text evidence="2">The sequence shown here is derived from an EMBL/GenBank/DDBJ whole genome shotgun (WGS) entry which is preliminary data.</text>
</comment>
<feature type="non-terminal residue" evidence="2">
    <location>
        <position position="1"/>
    </location>
</feature>